<keyword evidence="9" id="KW-0675">Receptor</keyword>
<protein>
    <submittedName>
        <fullName evidence="9">TonB-dependent receptor SusC</fullName>
    </submittedName>
</protein>
<evidence type="ECO:0000256" key="3">
    <source>
        <dbReference type="ARBA" id="ARBA00022692"/>
    </source>
</evidence>
<keyword evidence="2" id="KW-0813">Transport</keyword>
<dbReference type="InterPro" id="IPR012910">
    <property type="entry name" value="Plug_dom"/>
</dbReference>
<evidence type="ECO:0000259" key="7">
    <source>
        <dbReference type="Pfam" id="PF00593"/>
    </source>
</evidence>
<dbReference type="Pfam" id="PF13715">
    <property type="entry name" value="CarbopepD_reg_2"/>
    <property type="match status" value="1"/>
</dbReference>
<keyword evidence="4" id="KW-0798">TonB box</keyword>
<dbReference type="AlphaFoldDB" id="A0A5J4R944"/>
<keyword evidence="6" id="KW-0998">Cell outer membrane</keyword>
<dbReference type="NCBIfam" id="TIGR04057">
    <property type="entry name" value="SusC_RagA_signa"/>
    <property type="match status" value="1"/>
</dbReference>
<dbReference type="InterPro" id="IPR000531">
    <property type="entry name" value="Beta-barrel_TonB"/>
</dbReference>
<evidence type="ECO:0000256" key="4">
    <source>
        <dbReference type="ARBA" id="ARBA00023077"/>
    </source>
</evidence>
<dbReference type="InterPro" id="IPR008969">
    <property type="entry name" value="CarboxyPept-like_regulatory"/>
</dbReference>
<dbReference type="InterPro" id="IPR036942">
    <property type="entry name" value="Beta-barrel_TonB_sf"/>
</dbReference>
<dbReference type="Pfam" id="PF07715">
    <property type="entry name" value="Plug"/>
    <property type="match status" value="1"/>
</dbReference>
<dbReference type="NCBIfam" id="TIGR04056">
    <property type="entry name" value="OMP_RagA_SusC"/>
    <property type="match status" value="1"/>
</dbReference>
<evidence type="ECO:0000256" key="5">
    <source>
        <dbReference type="ARBA" id="ARBA00023136"/>
    </source>
</evidence>
<dbReference type="PROSITE" id="PS51257">
    <property type="entry name" value="PROKAR_LIPOPROTEIN"/>
    <property type="match status" value="1"/>
</dbReference>
<reference evidence="9" key="1">
    <citation type="submission" date="2019-03" db="EMBL/GenBank/DDBJ databases">
        <title>Single cell metagenomics reveals metabolic interactions within the superorganism composed of flagellate Streblomastix strix and complex community of Bacteroidetes bacteria on its surface.</title>
        <authorList>
            <person name="Treitli S.C."/>
            <person name="Kolisko M."/>
            <person name="Husnik F."/>
            <person name="Keeling P."/>
            <person name="Hampl V."/>
        </authorList>
    </citation>
    <scope>NUCLEOTIDE SEQUENCE</scope>
    <source>
        <strain evidence="9">STM</strain>
    </source>
</reference>
<evidence type="ECO:0000313" key="9">
    <source>
        <dbReference type="EMBL" id="KAA6330269.1"/>
    </source>
</evidence>
<dbReference type="InterPro" id="IPR039426">
    <property type="entry name" value="TonB-dep_rcpt-like"/>
</dbReference>
<accession>A0A5J4R944</accession>
<evidence type="ECO:0000256" key="6">
    <source>
        <dbReference type="ARBA" id="ARBA00023237"/>
    </source>
</evidence>
<dbReference type="Gene3D" id="2.40.170.20">
    <property type="entry name" value="TonB-dependent receptor, beta-barrel domain"/>
    <property type="match status" value="1"/>
</dbReference>
<feature type="domain" description="TonB-dependent receptor plug" evidence="8">
    <location>
        <begin position="127"/>
        <end position="242"/>
    </location>
</feature>
<dbReference type="InterPro" id="IPR023996">
    <property type="entry name" value="TonB-dep_OMP_SusC/RagA"/>
</dbReference>
<sequence>MKRERKEQRTRVKTFLLVIAGLLLSCGMFAQSGADISVKGIVKDPSGESIIGASVFVKGTTSTGTITDFNGNFILNAPANGTLVVSYVGYITKEIPINSQTNFNIILQENAELLSEVVIIGYGSVKKEDLTGSVTAIKPDELSKGITISAQDMITGKIAGVNVISNNGTPGGGATIRIRGGSSLSASNDPLIVIDGLAMDNDGIKGLSNALALVNPNDIETFTVLKDASATAIYGSRASNGVIIITTKKGASGAKPKVSYSGNVSAGNIRAKLDVLTGNEYREYITNLYGADNLPHELGAANTDWQDEIYRTALSQDHNITVSGGLKNMPYRVSIGYTNQNGILKTSNFERYTAAVNLSPSLFDNHLKFNINTKMMYAKNRYADSGAVGAASVMDPTRPVKDTGSFKEFAGYWQWTVDSEFNDPNWLLTKNALAPQNPVAALDLKDDHAGSTSFIGNVEADYKFHFFPDLRIHANLGGAYSEGSQTTVTSPYSYANHYFGWDGVSEEYKYNLSGNAYLQYTKEFSSQSLDVMVGAEQQHFHRTWHNYGQGTNLLTGEAKDKNDVRGGRHNSLVSYFGRLNYTLADRYLITATVRQDGTSRFSDTDGNRWGIFPSIALGWRLKEEAALKDIDALSDLKLRLGWGITGQQNVGDSDFPYLPQYVDNQNGAYYYFGNERVPITRPNAYNSSLKWEETSTWNGGVDFGFLNGRIAGSLDYYFRETKDLLNSVKIAAGTNFNTQMLSNIGSLENQGVEFSINAKPVITKDFLWDVSYNITYNKNEITKLTGGSDENYYVAAGDISHGTGSKAQAHKVGYPASSFFVYQQVYDGDGRPIENLFVDRNGDGIINDSDRYMYKKPTADVSMGLTSKIVWINWDFSFALRASINNYVYNDVLADRADVSANGMWSTSGFYSNRPVDAIYLGFKGIGDYYMSDYFVQNASFIRCDNITLGYSFANLLKGNAYRGIGGRIYATLQNPFVITKYEGLDPELNNGIDNNIYPRPVTFLLGVNLQF</sequence>
<comment type="subcellular location">
    <subcellularLocation>
        <location evidence="1">Cell outer membrane</location>
        <topology evidence="1">Multi-pass membrane protein</topology>
    </subcellularLocation>
</comment>
<dbReference type="InterPro" id="IPR037066">
    <property type="entry name" value="Plug_dom_sf"/>
</dbReference>
<keyword evidence="3" id="KW-0812">Transmembrane</keyword>
<dbReference type="Gene3D" id="2.60.40.1120">
    <property type="entry name" value="Carboxypeptidase-like, regulatory domain"/>
    <property type="match status" value="1"/>
</dbReference>
<dbReference type="Pfam" id="PF00593">
    <property type="entry name" value="TonB_dep_Rec_b-barrel"/>
    <property type="match status" value="1"/>
</dbReference>
<comment type="caution">
    <text evidence="9">The sequence shown here is derived from an EMBL/GenBank/DDBJ whole genome shotgun (WGS) entry which is preliminary data.</text>
</comment>
<dbReference type="PROSITE" id="PS52016">
    <property type="entry name" value="TONB_DEPENDENT_REC_3"/>
    <property type="match status" value="1"/>
</dbReference>
<organism evidence="9">
    <name type="scientific">termite gut metagenome</name>
    <dbReference type="NCBI Taxonomy" id="433724"/>
    <lineage>
        <taxon>unclassified sequences</taxon>
        <taxon>metagenomes</taxon>
        <taxon>organismal metagenomes</taxon>
    </lineage>
</organism>
<dbReference type="FunFam" id="2.60.40.1120:FF:000003">
    <property type="entry name" value="Outer membrane protein Omp121"/>
    <property type="match status" value="1"/>
</dbReference>
<evidence type="ECO:0000256" key="1">
    <source>
        <dbReference type="ARBA" id="ARBA00004571"/>
    </source>
</evidence>
<dbReference type="GO" id="GO:0009279">
    <property type="term" value="C:cell outer membrane"/>
    <property type="evidence" value="ECO:0007669"/>
    <property type="project" value="UniProtKB-SubCell"/>
</dbReference>
<evidence type="ECO:0000259" key="8">
    <source>
        <dbReference type="Pfam" id="PF07715"/>
    </source>
</evidence>
<dbReference type="InterPro" id="IPR023997">
    <property type="entry name" value="TonB-dep_OMP_SusC/RagA_CS"/>
</dbReference>
<evidence type="ECO:0000256" key="2">
    <source>
        <dbReference type="ARBA" id="ARBA00022448"/>
    </source>
</evidence>
<keyword evidence="5" id="KW-0472">Membrane</keyword>
<dbReference type="SUPFAM" id="SSF49464">
    <property type="entry name" value="Carboxypeptidase regulatory domain-like"/>
    <property type="match status" value="1"/>
</dbReference>
<name>A0A5J4R944_9ZZZZ</name>
<gene>
    <name evidence="9" type="ORF">EZS27_021010</name>
</gene>
<proteinExistence type="predicted"/>
<dbReference type="EMBL" id="SNRY01001527">
    <property type="protein sequence ID" value="KAA6330269.1"/>
    <property type="molecule type" value="Genomic_DNA"/>
</dbReference>
<dbReference type="SUPFAM" id="SSF56935">
    <property type="entry name" value="Porins"/>
    <property type="match status" value="1"/>
</dbReference>
<dbReference type="Gene3D" id="2.170.130.10">
    <property type="entry name" value="TonB-dependent receptor, plug domain"/>
    <property type="match status" value="1"/>
</dbReference>
<feature type="domain" description="TonB-dependent receptor-like beta-barrel" evidence="7">
    <location>
        <begin position="414"/>
        <end position="796"/>
    </location>
</feature>